<reference evidence="8 9" key="1">
    <citation type="submission" date="2023-07" db="EMBL/GenBank/DDBJ databases">
        <title>Genomic Encyclopedia of Type Strains, Phase IV (KMG-IV): sequencing the most valuable type-strain genomes for metagenomic binning, comparative biology and taxonomic classification.</title>
        <authorList>
            <person name="Goeker M."/>
        </authorList>
    </citation>
    <scope>NUCLEOTIDE SEQUENCE [LARGE SCALE GENOMIC DNA]</scope>
    <source>
        <strain evidence="8 9">DSM 19922</strain>
    </source>
</reference>
<dbReference type="RefSeq" id="WP_209987900.1">
    <property type="nucleotide sequence ID" value="NZ_JAGINO010000023.1"/>
</dbReference>
<sequence>MGEPADDVRHDVAVGLDLAAVLALVSLFSIGGGPRMMAPLSHELVGVHGWMTGPMVTQLYGFSRFLPGAGGLVLLAGMIGWNVAGSFAAAAMPLAVLLPAGVAAFLLLPSWHARVPPAWRAGLLRAVAPVSAGQGVAGGLAILQLAGQSGRAAIALALLAAAARSAGMPAPLVLAAGGAAGVWLFPGL</sequence>
<evidence type="ECO:0000256" key="5">
    <source>
        <dbReference type="ARBA" id="ARBA00022989"/>
    </source>
</evidence>
<evidence type="ECO:0000256" key="2">
    <source>
        <dbReference type="ARBA" id="ARBA00005262"/>
    </source>
</evidence>
<dbReference type="Pfam" id="PF02417">
    <property type="entry name" value="Chromate_transp"/>
    <property type="match status" value="1"/>
</dbReference>
<evidence type="ECO:0000313" key="8">
    <source>
        <dbReference type="EMBL" id="MDQ0535840.1"/>
    </source>
</evidence>
<feature type="transmembrane region" description="Helical" evidence="7">
    <location>
        <begin position="123"/>
        <end position="146"/>
    </location>
</feature>
<gene>
    <name evidence="8" type="ORF">QO018_004726</name>
</gene>
<keyword evidence="5 7" id="KW-1133">Transmembrane helix</keyword>
<comment type="caution">
    <text evidence="8">The sequence shown here is derived from an EMBL/GenBank/DDBJ whole genome shotgun (WGS) entry which is preliminary data.</text>
</comment>
<accession>A0ABU0MQU5</accession>
<feature type="transmembrane region" description="Helical" evidence="7">
    <location>
        <begin position="90"/>
        <end position="111"/>
    </location>
</feature>
<evidence type="ECO:0000256" key="4">
    <source>
        <dbReference type="ARBA" id="ARBA00022692"/>
    </source>
</evidence>
<keyword evidence="6 7" id="KW-0472">Membrane</keyword>
<keyword evidence="3" id="KW-1003">Cell membrane</keyword>
<evidence type="ECO:0000256" key="3">
    <source>
        <dbReference type="ARBA" id="ARBA00022475"/>
    </source>
</evidence>
<keyword evidence="4 7" id="KW-0812">Transmembrane</keyword>
<feature type="transmembrane region" description="Helical" evidence="7">
    <location>
        <begin position="152"/>
        <end position="185"/>
    </location>
</feature>
<dbReference type="InterPro" id="IPR003370">
    <property type="entry name" value="Chromate_transpt"/>
</dbReference>
<dbReference type="Proteomes" id="UP001244552">
    <property type="component" value="Unassembled WGS sequence"/>
</dbReference>
<evidence type="ECO:0000256" key="7">
    <source>
        <dbReference type="SAM" id="Phobius"/>
    </source>
</evidence>
<protein>
    <submittedName>
        <fullName evidence="8">Chromate transporter</fullName>
    </submittedName>
</protein>
<evidence type="ECO:0000313" key="9">
    <source>
        <dbReference type="Proteomes" id="UP001244552"/>
    </source>
</evidence>
<evidence type="ECO:0000256" key="1">
    <source>
        <dbReference type="ARBA" id="ARBA00004651"/>
    </source>
</evidence>
<proteinExistence type="inferred from homology"/>
<feature type="transmembrane region" description="Helical" evidence="7">
    <location>
        <begin position="65"/>
        <end position="84"/>
    </location>
</feature>
<organism evidence="8 9">
    <name type="scientific">Azospirillum picis</name>
    <dbReference type="NCBI Taxonomy" id="488438"/>
    <lineage>
        <taxon>Bacteria</taxon>
        <taxon>Pseudomonadati</taxon>
        <taxon>Pseudomonadota</taxon>
        <taxon>Alphaproteobacteria</taxon>
        <taxon>Rhodospirillales</taxon>
        <taxon>Azospirillaceae</taxon>
        <taxon>Azospirillum</taxon>
    </lineage>
</organism>
<keyword evidence="9" id="KW-1185">Reference proteome</keyword>
<dbReference type="EMBL" id="JAUSVU010000021">
    <property type="protein sequence ID" value="MDQ0535840.1"/>
    <property type="molecule type" value="Genomic_DNA"/>
</dbReference>
<name>A0ABU0MQU5_9PROT</name>
<feature type="transmembrane region" description="Helical" evidence="7">
    <location>
        <begin position="12"/>
        <end position="31"/>
    </location>
</feature>
<comment type="similarity">
    <text evidence="2">Belongs to the chromate ion transporter (CHR) (TC 2.A.51) family.</text>
</comment>
<comment type="subcellular location">
    <subcellularLocation>
        <location evidence="1">Cell membrane</location>
        <topology evidence="1">Multi-pass membrane protein</topology>
    </subcellularLocation>
</comment>
<evidence type="ECO:0000256" key="6">
    <source>
        <dbReference type="ARBA" id="ARBA00023136"/>
    </source>
</evidence>